<reference evidence="2" key="1">
    <citation type="submission" date="2022-02" db="EMBL/GenBank/DDBJ databases">
        <title>Vibrio sp. nov, a new bacterium isolated from seawater.</title>
        <authorList>
            <person name="Yuan Y."/>
        </authorList>
    </citation>
    <scope>NUCLEOTIDE SEQUENCE</scope>
    <source>
        <strain evidence="2">ZSDZ65</strain>
    </source>
</reference>
<organism evidence="2 3">
    <name type="scientific">Vibrio qingdaonensis</name>
    <dbReference type="NCBI Taxonomy" id="2829491"/>
    <lineage>
        <taxon>Bacteria</taxon>
        <taxon>Pseudomonadati</taxon>
        <taxon>Pseudomonadota</taxon>
        <taxon>Gammaproteobacteria</taxon>
        <taxon>Vibrionales</taxon>
        <taxon>Vibrionaceae</taxon>
        <taxon>Vibrio</taxon>
    </lineage>
</organism>
<dbReference type="InterPro" id="IPR021370">
    <property type="entry name" value="DUF2987"/>
</dbReference>
<dbReference type="Proteomes" id="UP001155587">
    <property type="component" value="Unassembled WGS sequence"/>
</dbReference>
<keyword evidence="1" id="KW-0732">Signal</keyword>
<keyword evidence="3" id="KW-1185">Reference proteome</keyword>
<evidence type="ECO:0000256" key="1">
    <source>
        <dbReference type="SAM" id="SignalP"/>
    </source>
</evidence>
<name>A0A9X3HYR0_9VIBR</name>
<feature type="signal peptide" evidence="1">
    <location>
        <begin position="1"/>
        <end position="23"/>
    </location>
</feature>
<comment type="caution">
    <text evidence="2">The sequence shown here is derived from an EMBL/GenBank/DDBJ whole genome shotgun (WGS) entry which is preliminary data.</text>
</comment>
<gene>
    <name evidence="2" type="ORF">MD535_21410</name>
</gene>
<dbReference type="Pfam" id="PF11205">
    <property type="entry name" value="DUF2987"/>
    <property type="match status" value="1"/>
</dbReference>
<dbReference type="AlphaFoldDB" id="A0A9X3HYR0"/>
<evidence type="ECO:0000313" key="2">
    <source>
        <dbReference type="EMBL" id="MCW8348548.1"/>
    </source>
</evidence>
<dbReference type="RefSeq" id="WP_265677073.1">
    <property type="nucleotide sequence ID" value="NZ_JAKRRY010000040.1"/>
</dbReference>
<feature type="chain" id="PRO_5040755745" evidence="1">
    <location>
        <begin position="24"/>
        <end position="219"/>
    </location>
</feature>
<evidence type="ECO:0000313" key="3">
    <source>
        <dbReference type="Proteomes" id="UP001155587"/>
    </source>
</evidence>
<dbReference type="EMBL" id="JAKRRY010000040">
    <property type="protein sequence ID" value="MCW8348548.1"/>
    <property type="molecule type" value="Genomic_DNA"/>
</dbReference>
<accession>A0A9X3HYR0</accession>
<sequence>MKKVANLALLGLFAGVLAMPATAQEYRFTYSKLYSQMKNNIKEGHEDVKVGFFFVDAQSQQLCNIEKAWMEKEEKYEELKTSEYNELLVPLDGNLKQANPLVYIHTPPMKQCDFSMVVMTKEPLSGKVSYQDVANLLPQMQTMLADLGGMFSGWFTADVTGLTLEFAEQENGRIELSGGDFIEISNGKAQVLLEEIGKNGFMQLPSKTSRVLPYIPSAN</sequence>
<proteinExistence type="predicted"/>
<protein>
    <submittedName>
        <fullName evidence="2">DUF2987 domain-containing protein</fullName>
    </submittedName>
</protein>